<organism evidence="2 3">
    <name type="scientific">Kineosporia succinea</name>
    <dbReference type="NCBI Taxonomy" id="84632"/>
    <lineage>
        <taxon>Bacteria</taxon>
        <taxon>Bacillati</taxon>
        <taxon>Actinomycetota</taxon>
        <taxon>Actinomycetes</taxon>
        <taxon>Kineosporiales</taxon>
        <taxon>Kineosporiaceae</taxon>
        <taxon>Kineosporia</taxon>
    </lineage>
</organism>
<protein>
    <recommendedName>
        <fullName evidence="4">ABC transporter</fullName>
    </recommendedName>
</protein>
<evidence type="ECO:0008006" key="4">
    <source>
        <dbReference type="Google" id="ProtNLM"/>
    </source>
</evidence>
<dbReference type="SUPFAM" id="SSF50969">
    <property type="entry name" value="YVTN repeat-like/Quinoprotein amine dehydrogenase"/>
    <property type="match status" value="1"/>
</dbReference>
<feature type="chain" id="PRO_5046942667" description="ABC transporter" evidence="1">
    <location>
        <begin position="24"/>
        <end position="387"/>
    </location>
</feature>
<feature type="signal peptide" evidence="1">
    <location>
        <begin position="1"/>
        <end position="23"/>
    </location>
</feature>
<name>A0ABT9PCH5_9ACTN</name>
<keyword evidence="3" id="KW-1185">Reference proteome</keyword>
<dbReference type="Proteomes" id="UP001235712">
    <property type="component" value="Unassembled WGS sequence"/>
</dbReference>
<dbReference type="InterPro" id="IPR015943">
    <property type="entry name" value="WD40/YVTN_repeat-like_dom_sf"/>
</dbReference>
<accession>A0ABT9PCH5</accession>
<dbReference type="EMBL" id="JAUSQZ010000001">
    <property type="protein sequence ID" value="MDP9830099.1"/>
    <property type="molecule type" value="Genomic_DNA"/>
</dbReference>
<dbReference type="Gene3D" id="2.130.10.10">
    <property type="entry name" value="YVTN repeat-like/Quinoprotein amine dehydrogenase"/>
    <property type="match status" value="1"/>
</dbReference>
<proteinExistence type="predicted"/>
<comment type="caution">
    <text evidence="2">The sequence shown here is derived from an EMBL/GenBank/DDBJ whole genome shotgun (WGS) entry which is preliminary data.</text>
</comment>
<dbReference type="PROSITE" id="PS51257">
    <property type="entry name" value="PROKAR_LIPOPROTEIN"/>
    <property type="match status" value="1"/>
</dbReference>
<evidence type="ECO:0000313" key="3">
    <source>
        <dbReference type="Proteomes" id="UP001235712"/>
    </source>
</evidence>
<keyword evidence="1" id="KW-0732">Signal</keyword>
<dbReference type="InterPro" id="IPR011044">
    <property type="entry name" value="Quino_amine_DH_bsu"/>
</dbReference>
<dbReference type="RefSeq" id="WP_307248956.1">
    <property type="nucleotide sequence ID" value="NZ_JAUSQZ010000001.1"/>
</dbReference>
<evidence type="ECO:0000256" key="1">
    <source>
        <dbReference type="SAM" id="SignalP"/>
    </source>
</evidence>
<gene>
    <name evidence="2" type="ORF">J2S57_005848</name>
</gene>
<reference evidence="2 3" key="1">
    <citation type="submission" date="2023-07" db="EMBL/GenBank/DDBJ databases">
        <title>Sequencing the genomes of 1000 actinobacteria strains.</title>
        <authorList>
            <person name="Klenk H.-P."/>
        </authorList>
    </citation>
    <scope>NUCLEOTIDE SEQUENCE [LARGE SCALE GENOMIC DNA]</scope>
    <source>
        <strain evidence="2 3">DSM 44388</strain>
    </source>
</reference>
<evidence type="ECO:0000313" key="2">
    <source>
        <dbReference type="EMBL" id="MDP9830099.1"/>
    </source>
</evidence>
<sequence length="387" mass="39960">MRRRTPVLALSLLLLAGCSSESAPEPGPTGHGAVAGAAEVAEPQLHLVAIDEDGRASMLDLLAGTETDLGSLTPAEKVSSDGRYVFAADGSGVSVVDSGVWTWDHVDHFHYYRSQPRTLGRVTGEGVAAVSTGMLSTAGTTGVFFPDSGEAVLLDNQALSRGTITEKLRLRGEPHQGLVAPLGEGALVSRNTSTVDAVDARGGKLASVGCPDPSGTVTTRVGLVVGCADGAVLATLDGEKPVLTAIPYPEGAAAPATSFDGRKGRPTVAGLGDGSGIWLLDTREETWQWLPTTTRVVAAAAVDDAGGHVVAVGEDDTVQVYDAGSGRRLASTGPLDLGENVQLTVDAQRAYVNGTDGVYEIDYADEARVARELEMPTKPVHLAETGR</sequence>